<dbReference type="Gene3D" id="3.60.130.10">
    <property type="entry name" value="Clavaminate synthase-like"/>
    <property type="match status" value="1"/>
</dbReference>
<feature type="domain" description="Gamma-butyrobetaine hydroxylase-like N-terminal" evidence="8">
    <location>
        <begin position="82"/>
        <end position="126"/>
    </location>
</feature>
<evidence type="ECO:0000256" key="4">
    <source>
        <dbReference type="ARBA" id="ARBA00022964"/>
    </source>
</evidence>
<evidence type="ECO:0000313" key="9">
    <source>
        <dbReference type="EMBL" id="EEA23562.1"/>
    </source>
</evidence>
<dbReference type="InterPro" id="IPR042098">
    <property type="entry name" value="TauD-like_sf"/>
</dbReference>
<evidence type="ECO:0000256" key="1">
    <source>
        <dbReference type="ARBA" id="ARBA00001954"/>
    </source>
</evidence>
<keyword evidence="4" id="KW-0223">Dioxygenase</keyword>
<dbReference type="OrthoDB" id="406634at2759"/>
<dbReference type="PANTHER" id="PTHR10696:SF25">
    <property type="entry name" value="OXIDOREDUCTASE AIM17-RELATED"/>
    <property type="match status" value="1"/>
</dbReference>
<dbReference type="GO" id="GO:0045329">
    <property type="term" value="P:carnitine biosynthetic process"/>
    <property type="evidence" value="ECO:0007669"/>
    <property type="project" value="TreeGrafter"/>
</dbReference>
<evidence type="ECO:0000256" key="5">
    <source>
        <dbReference type="ARBA" id="ARBA00023002"/>
    </source>
</evidence>
<dbReference type="PhylomeDB" id="B6QK04"/>
<dbReference type="AlphaFoldDB" id="B6QK04"/>
<evidence type="ECO:0000313" key="10">
    <source>
        <dbReference type="Proteomes" id="UP000001294"/>
    </source>
</evidence>
<dbReference type="CDD" id="cd00250">
    <property type="entry name" value="CAS_like"/>
    <property type="match status" value="1"/>
</dbReference>
<evidence type="ECO:0000259" key="8">
    <source>
        <dbReference type="Pfam" id="PF06155"/>
    </source>
</evidence>
<evidence type="ECO:0000256" key="3">
    <source>
        <dbReference type="ARBA" id="ARBA00022723"/>
    </source>
</evidence>
<keyword evidence="6" id="KW-0408">Iron</keyword>
<keyword evidence="3" id="KW-0479">Metal-binding</keyword>
<keyword evidence="5" id="KW-0560">Oxidoreductase</keyword>
<keyword evidence="10" id="KW-1185">Reference proteome</keyword>
<evidence type="ECO:0000256" key="6">
    <source>
        <dbReference type="ARBA" id="ARBA00023004"/>
    </source>
</evidence>
<dbReference type="InterPro" id="IPR038492">
    <property type="entry name" value="GBBH-like_N_sf"/>
</dbReference>
<sequence length="479" mass="55000">MMFLPRKSTALSWISTTITRPALASAKGSIPTWTRGYSQPRQFGDEPSVANNDHKGLVKDIGAAKAAIRLPASRLNQLHDRNIDVHYIQLRDACQCPRCVDPQTKQRSFRTAEIPEDIAPRQIRWVQDSCSDGESKEVLEISWNKDVPGYNDKTHVTRLTADEISHPSAYFHHKTVGIGKHQIFWDRDEMEKHQPWINYNDWMSNNDLFRDALNKLSLYGLLFVENIPDSREMVSNIATRMGPLRNTFYGSTWDVRNDPKAKNVAYTNLNLGFHMDLLYVHNPPGYQLLHCLRNSCEGGESLFVDAFGAARDLDRKSWETLSAHNVPYHYNHKENYYRTTRPVLEIPDNGNSANDRTLTHVNYSPPFQGPYHIKSSESPEWPVKMKDYLSAIREFEKRIEDPQRIFELKLEPGQCVIFENRRVLHARRAFDTSSGERWLAGTYVDEDAVHSKMFILKRNAGEFAEGSCSMIHVDCSGAK</sequence>
<dbReference type="PANTHER" id="PTHR10696">
    <property type="entry name" value="GAMMA-BUTYROBETAINE HYDROXYLASE-RELATED"/>
    <property type="match status" value="1"/>
</dbReference>
<dbReference type="InterPro" id="IPR010376">
    <property type="entry name" value="GBBH-like_N"/>
</dbReference>
<evidence type="ECO:0000256" key="2">
    <source>
        <dbReference type="ARBA" id="ARBA00008654"/>
    </source>
</evidence>
<dbReference type="HOGENOM" id="CLU_021859_0_0_1"/>
<dbReference type="VEuPathDB" id="FungiDB:PMAA_101470"/>
<feature type="domain" description="TauD/TfdA-like" evidence="7">
    <location>
        <begin position="197"/>
        <end position="443"/>
    </location>
</feature>
<comment type="similarity">
    <text evidence="2">Belongs to the gamma-BBH/TMLD family.</text>
</comment>
<protein>
    <submittedName>
        <fullName evidence="9">Gamma-butyrobetaine hydroxylase subfamily, putative</fullName>
    </submittedName>
</protein>
<dbReference type="Pfam" id="PF06155">
    <property type="entry name" value="GBBH-like_N"/>
    <property type="match status" value="1"/>
</dbReference>
<proteinExistence type="inferred from homology"/>
<dbReference type="InterPro" id="IPR050411">
    <property type="entry name" value="AlphaKG_dependent_hydroxylases"/>
</dbReference>
<dbReference type="GO" id="GO:0005739">
    <property type="term" value="C:mitochondrion"/>
    <property type="evidence" value="ECO:0007669"/>
    <property type="project" value="TreeGrafter"/>
</dbReference>
<dbReference type="GO" id="GO:0046872">
    <property type="term" value="F:metal ion binding"/>
    <property type="evidence" value="ECO:0007669"/>
    <property type="project" value="UniProtKB-KW"/>
</dbReference>
<accession>B6QK04</accession>
<dbReference type="Gene3D" id="3.30.2020.30">
    <property type="match status" value="1"/>
</dbReference>
<evidence type="ECO:0000259" key="7">
    <source>
        <dbReference type="Pfam" id="PF02668"/>
    </source>
</evidence>
<dbReference type="GO" id="GO:0016706">
    <property type="term" value="F:2-oxoglutarate-dependent dioxygenase activity"/>
    <property type="evidence" value="ECO:0007669"/>
    <property type="project" value="UniProtKB-ARBA"/>
</dbReference>
<comment type="cofactor">
    <cofactor evidence="1">
        <name>Fe(2+)</name>
        <dbReference type="ChEBI" id="CHEBI:29033"/>
    </cofactor>
</comment>
<dbReference type="Pfam" id="PF02668">
    <property type="entry name" value="TauD"/>
    <property type="match status" value="1"/>
</dbReference>
<gene>
    <name evidence="9" type="ORF">PMAA_101470</name>
</gene>
<dbReference type="InterPro" id="IPR003819">
    <property type="entry name" value="TauD/TfdA-like"/>
</dbReference>
<dbReference type="SUPFAM" id="SSF51197">
    <property type="entry name" value="Clavaminate synthase-like"/>
    <property type="match status" value="1"/>
</dbReference>
<dbReference type="EMBL" id="DS995902">
    <property type="protein sequence ID" value="EEA23562.1"/>
    <property type="molecule type" value="Genomic_DNA"/>
</dbReference>
<name>B6QK04_TALMQ</name>
<reference evidence="10" key="1">
    <citation type="journal article" date="2015" name="Genome Announc.">
        <title>Genome sequence of the AIDS-associated pathogen Penicillium marneffei (ATCC18224) and its near taxonomic relative Talaromyces stipitatus (ATCC10500).</title>
        <authorList>
            <person name="Nierman W.C."/>
            <person name="Fedorova-Abrams N.D."/>
            <person name="Andrianopoulos A."/>
        </authorList>
    </citation>
    <scope>NUCLEOTIDE SEQUENCE [LARGE SCALE GENOMIC DNA]</scope>
    <source>
        <strain evidence="10">ATCC 18224 / CBS 334.59 / QM 7333</strain>
    </source>
</reference>
<organism evidence="9 10">
    <name type="scientific">Talaromyces marneffei (strain ATCC 18224 / CBS 334.59 / QM 7333)</name>
    <name type="common">Penicillium marneffei</name>
    <dbReference type="NCBI Taxonomy" id="441960"/>
    <lineage>
        <taxon>Eukaryota</taxon>
        <taxon>Fungi</taxon>
        <taxon>Dikarya</taxon>
        <taxon>Ascomycota</taxon>
        <taxon>Pezizomycotina</taxon>
        <taxon>Eurotiomycetes</taxon>
        <taxon>Eurotiomycetidae</taxon>
        <taxon>Eurotiales</taxon>
        <taxon>Trichocomaceae</taxon>
        <taxon>Talaromyces</taxon>
        <taxon>Talaromyces sect. Talaromyces</taxon>
    </lineage>
</organism>
<dbReference type="Proteomes" id="UP000001294">
    <property type="component" value="Unassembled WGS sequence"/>
</dbReference>